<evidence type="ECO:0000259" key="1">
    <source>
        <dbReference type="Pfam" id="PF09861"/>
    </source>
</evidence>
<dbReference type="Pfam" id="PF09861">
    <property type="entry name" value="Lar_N"/>
    <property type="match status" value="1"/>
</dbReference>
<organism evidence="2 3">
    <name type="scientific">Tessaracoccus palaemonis</name>
    <dbReference type="NCBI Taxonomy" id="2829499"/>
    <lineage>
        <taxon>Bacteria</taxon>
        <taxon>Bacillati</taxon>
        <taxon>Actinomycetota</taxon>
        <taxon>Actinomycetes</taxon>
        <taxon>Propionibacteriales</taxon>
        <taxon>Propionibacteriaceae</taxon>
        <taxon>Tessaracoccus</taxon>
    </lineage>
</organism>
<accession>A0ABX8SNY0</accession>
<dbReference type="EMBL" id="CP079216">
    <property type="protein sequence ID" value="QXT64127.1"/>
    <property type="molecule type" value="Genomic_DNA"/>
</dbReference>
<gene>
    <name evidence="2" type="ORF">KDB89_06655</name>
</gene>
<feature type="domain" description="LarA-like N-terminal" evidence="1">
    <location>
        <begin position="43"/>
        <end position="190"/>
    </location>
</feature>
<protein>
    <submittedName>
        <fullName evidence="2">Nickel-dependent lactate racemase</fullName>
    </submittedName>
</protein>
<proteinExistence type="predicted"/>
<dbReference type="Proteomes" id="UP000824504">
    <property type="component" value="Chromosome"/>
</dbReference>
<dbReference type="RefSeq" id="WP_219084050.1">
    <property type="nucleotide sequence ID" value="NZ_CP079216.1"/>
</dbReference>
<reference evidence="2 3" key="1">
    <citation type="submission" date="2021-07" db="EMBL/GenBank/DDBJ databases">
        <title>complete genome sequencing of Tessaracoccus sp.J1M15.</title>
        <authorList>
            <person name="Bae J.-W."/>
            <person name="Kim D.-y."/>
        </authorList>
    </citation>
    <scope>NUCLEOTIDE SEQUENCE [LARGE SCALE GENOMIC DNA]</scope>
    <source>
        <strain evidence="2 3">J1M15</strain>
    </source>
</reference>
<evidence type="ECO:0000313" key="3">
    <source>
        <dbReference type="Proteomes" id="UP000824504"/>
    </source>
</evidence>
<name>A0ABX8SNY0_9ACTN</name>
<keyword evidence="3" id="KW-1185">Reference proteome</keyword>
<sequence length="506" mass="53885">MSRPGFVLEVDAKTPPLMTMSGAQLRLERLGVGTRVVYGPDADRSTDPVGLIDAALQAPLGADPLAAQLSPATRLTLVLLDSDAPLPRPYFDPRRTLAERVLEQAARAGVDDVEIVVASGLRQRWSGAQVTRVLGDRVATSFLPDDLISSHDVTAETLVTIGDIDGHPVSVNARVADSDLLVVIGLRADHTHSCPLAEGITDLATVKRLGSAEGEPEFGRQVCELIAGQIPVFSLVAVLGQPLLSHSLRFASRREWEWGLADRLAFAGARQTVAALPRQGAQLLHGTPRADYAVIDVIGGAHTAVMENARQVWRAANGVEVPGPADVLVTPVWGAAIDESDPIGNPLAAARHALVTQAGSNLGTPFVREGGVLIAQHPLRHRFSNRRHSAAADFFATVLPQTTDPDEIAARFEPAAIDDEWYLDLYRKRFAPHPLRVFQDWYAIARATAPLADVIWVGADRRSAAVLGHRAASTAADALEIASGSVGFSPSIAMLRGVGLVVGDVK</sequence>
<evidence type="ECO:0000313" key="2">
    <source>
        <dbReference type="EMBL" id="QXT64127.1"/>
    </source>
</evidence>
<dbReference type="InterPro" id="IPR018657">
    <property type="entry name" value="LarA-like_N"/>
</dbReference>